<keyword evidence="2" id="KW-1185">Reference proteome</keyword>
<organism evidence="1 2">
    <name type="scientific">Peronosclerospora sorghi</name>
    <dbReference type="NCBI Taxonomy" id="230839"/>
    <lineage>
        <taxon>Eukaryota</taxon>
        <taxon>Sar</taxon>
        <taxon>Stramenopiles</taxon>
        <taxon>Oomycota</taxon>
        <taxon>Peronosporomycetes</taxon>
        <taxon>Peronosporales</taxon>
        <taxon>Peronosporaceae</taxon>
        <taxon>Peronosclerospora</taxon>
    </lineage>
</organism>
<dbReference type="Proteomes" id="UP001163321">
    <property type="component" value="Chromosome 9"/>
</dbReference>
<sequence>MLYHDLAVAIVTCTFLLLDVTSAVSKLPVIYFHGVFGTPQDGKNFVSNLTAEGRIVESLSFCDGPCSIQSLLTQVPMAVKAVRKLVASNAAFNDGYIVVGHSQGGLLSRAVIEEMDDHKVKRYISLAGLQNGQFIGPERVDKSIADGGTFLKMLVPETTYNYSGYRPGDYYGKLQREFALYMIENPHAQYTYSQFSVNRWPHFCSFSRANFFLPVYNNVNHCPCGDDSCELEKKCGDHSCELEKKRRKENFLRVEQAHFFASPADDVIMPWTSSIFGRYSEVHKIEEIETQFKKLTFVEMKDTLEYTADTFGLQTLDKRGGLFLHTVENVNHMCWIMDAYGCKWSTVNDKYLYPILV</sequence>
<evidence type="ECO:0000313" key="2">
    <source>
        <dbReference type="Proteomes" id="UP001163321"/>
    </source>
</evidence>
<accession>A0ACC0VH01</accession>
<evidence type="ECO:0000313" key="1">
    <source>
        <dbReference type="EMBL" id="KAI9905770.1"/>
    </source>
</evidence>
<name>A0ACC0VH01_9STRA</name>
<proteinExistence type="predicted"/>
<protein>
    <submittedName>
        <fullName evidence="1">Uncharacterized protein</fullName>
    </submittedName>
</protein>
<reference evidence="1 2" key="1">
    <citation type="journal article" date="2022" name="bioRxiv">
        <title>The genome of the oomycete Peronosclerospora sorghi, a cosmopolitan pathogen of maize and sorghum, is inflated with dispersed pseudogenes.</title>
        <authorList>
            <person name="Fletcher K."/>
            <person name="Martin F."/>
            <person name="Isakeit T."/>
            <person name="Cavanaugh K."/>
            <person name="Magill C."/>
            <person name="Michelmore R."/>
        </authorList>
    </citation>
    <scope>NUCLEOTIDE SEQUENCE [LARGE SCALE GENOMIC DNA]</scope>
    <source>
        <strain evidence="1">P6</strain>
    </source>
</reference>
<gene>
    <name evidence="1" type="ORF">PsorP6_014191</name>
</gene>
<comment type="caution">
    <text evidence="1">The sequence shown here is derived from an EMBL/GenBank/DDBJ whole genome shotgun (WGS) entry which is preliminary data.</text>
</comment>
<dbReference type="EMBL" id="CM047588">
    <property type="protein sequence ID" value="KAI9905770.1"/>
    <property type="molecule type" value="Genomic_DNA"/>
</dbReference>